<dbReference type="InterPro" id="IPR011701">
    <property type="entry name" value="MFS"/>
</dbReference>
<keyword evidence="5 7" id="KW-1133">Transmembrane helix</keyword>
<feature type="transmembrane region" description="Helical" evidence="7">
    <location>
        <begin position="160"/>
        <end position="180"/>
    </location>
</feature>
<evidence type="ECO:0000313" key="10">
    <source>
        <dbReference type="Proteomes" id="UP000076603"/>
    </source>
</evidence>
<evidence type="ECO:0000256" key="1">
    <source>
        <dbReference type="ARBA" id="ARBA00004651"/>
    </source>
</evidence>
<dbReference type="Proteomes" id="UP000076603">
    <property type="component" value="Unassembled WGS sequence"/>
</dbReference>
<gene>
    <name evidence="9" type="primary">ydiN</name>
    <name evidence="9" type="ORF">CLMAG_49350</name>
</gene>
<evidence type="ECO:0000259" key="8">
    <source>
        <dbReference type="PROSITE" id="PS50850"/>
    </source>
</evidence>
<sequence length="407" mass="44936">MFKNPYFKSSLGIYFSYTMLGMILLLHSAHMPFLTKQFGTDLAGISFLISMEGITRSATLYIAGRLSDKIGRKKFLWLAPLFAIVFLVGLPLAPNYQVAMLLSVFAGISHAFMDAASYPSLIECFPKTPGTATVVIKAFIAIGGTALPIIIAFFASNKMFYGYTFYVVAIIGFIIFLMLYNSKFPDTKYVKDESDNKEVSGKKFASEPMLWREGLALVIIGFTSNATFIIYQTWIPVYAQKILGIAQITSLKFISYYSMGTLVSVGILALLLRKTVKPVHITLAYPLLGLIFLITLLVLKTPLVATIVFCLVGGSSAGVLQMSQTTMGELFWKNKGATIALVSTASGIAAAVVPGLTGLILRYYDILHVFYFLIFIYVVGIFCAILANLRYKKVTKNEQYDIKEQIS</sequence>
<feature type="transmembrane region" description="Helical" evidence="7">
    <location>
        <begin position="42"/>
        <end position="63"/>
    </location>
</feature>
<dbReference type="InterPro" id="IPR036259">
    <property type="entry name" value="MFS_trans_sf"/>
</dbReference>
<feature type="transmembrane region" description="Helical" evidence="7">
    <location>
        <begin position="12"/>
        <end position="30"/>
    </location>
</feature>
<feature type="transmembrane region" description="Helical" evidence="7">
    <location>
        <begin position="75"/>
        <end position="93"/>
    </location>
</feature>
<comment type="similarity">
    <text evidence="2">Belongs to the major facilitator superfamily.</text>
</comment>
<protein>
    <submittedName>
        <fullName evidence="9">Inner membrane transport protein YdiN</fullName>
    </submittedName>
</protein>
<proteinExistence type="inferred from homology"/>
<dbReference type="PATRIC" id="fig|1121326.3.peg.4997"/>
<dbReference type="PANTHER" id="PTHR23514">
    <property type="entry name" value="BYPASS OF STOP CODON PROTEIN 6"/>
    <property type="match status" value="1"/>
</dbReference>
<comment type="caution">
    <text evidence="9">The sequence shown here is derived from an EMBL/GenBank/DDBJ whole genome shotgun (WGS) entry which is preliminary data.</text>
</comment>
<dbReference type="RefSeq" id="WP_066628366.1">
    <property type="nucleotide sequence ID" value="NZ_FQXL01000029.1"/>
</dbReference>
<evidence type="ECO:0000256" key="5">
    <source>
        <dbReference type="ARBA" id="ARBA00022989"/>
    </source>
</evidence>
<evidence type="ECO:0000256" key="6">
    <source>
        <dbReference type="ARBA" id="ARBA00023136"/>
    </source>
</evidence>
<keyword evidence="6 7" id="KW-0472">Membrane</keyword>
<feature type="transmembrane region" description="Helical" evidence="7">
    <location>
        <begin position="341"/>
        <end position="364"/>
    </location>
</feature>
<dbReference type="Pfam" id="PF07690">
    <property type="entry name" value="MFS_1"/>
    <property type="match status" value="1"/>
</dbReference>
<dbReference type="PROSITE" id="PS00216">
    <property type="entry name" value="SUGAR_TRANSPORT_1"/>
    <property type="match status" value="1"/>
</dbReference>
<comment type="subcellular location">
    <subcellularLocation>
        <location evidence="1">Cell membrane</location>
        <topology evidence="1">Multi-pass membrane protein</topology>
    </subcellularLocation>
</comment>
<organism evidence="9 10">
    <name type="scientific">Clostridium magnum DSM 2767</name>
    <dbReference type="NCBI Taxonomy" id="1121326"/>
    <lineage>
        <taxon>Bacteria</taxon>
        <taxon>Bacillati</taxon>
        <taxon>Bacillota</taxon>
        <taxon>Clostridia</taxon>
        <taxon>Eubacteriales</taxon>
        <taxon>Clostridiaceae</taxon>
        <taxon>Clostridium</taxon>
    </lineage>
</organism>
<name>A0A162RHW6_9CLOT</name>
<evidence type="ECO:0000256" key="3">
    <source>
        <dbReference type="ARBA" id="ARBA00022448"/>
    </source>
</evidence>
<feature type="transmembrane region" description="Helical" evidence="7">
    <location>
        <begin position="254"/>
        <end position="272"/>
    </location>
</feature>
<dbReference type="PANTHER" id="PTHR23514:SF3">
    <property type="entry name" value="BYPASS OF STOP CODON PROTEIN 6"/>
    <property type="match status" value="1"/>
</dbReference>
<feature type="transmembrane region" description="Helical" evidence="7">
    <location>
        <begin position="134"/>
        <end position="154"/>
    </location>
</feature>
<feature type="transmembrane region" description="Helical" evidence="7">
    <location>
        <begin position="214"/>
        <end position="234"/>
    </location>
</feature>
<keyword evidence="4 7" id="KW-0812">Transmembrane</keyword>
<feature type="transmembrane region" description="Helical" evidence="7">
    <location>
        <begin position="370"/>
        <end position="389"/>
    </location>
</feature>
<evidence type="ECO:0000256" key="2">
    <source>
        <dbReference type="ARBA" id="ARBA00008335"/>
    </source>
</evidence>
<dbReference type="InterPro" id="IPR051788">
    <property type="entry name" value="MFS_Transporter"/>
</dbReference>
<evidence type="ECO:0000313" key="9">
    <source>
        <dbReference type="EMBL" id="KZL89921.1"/>
    </source>
</evidence>
<dbReference type="EMBL" id="LWAE01000007">
    <property type="protein sequence ID" value="KZL89921.1"/>
    <property type="molecule type" value="Genomic_DNA"/>
</dbReference>
<dbReference type="AlphaFoldDB" id="A0A162RHW6"/>
<dbReference type="SUPFAM" id="SSF103473">
    <property type="entry name" value="MFS general substrate transporter"/>
    <property type="match status" value="1"/>
</dbReference>
<evidence type="ECO:0000256" key="7">
    <source>
        <dbReference type="SAM" id="Phobius"/>
    </source>
</evidence>
<feature type="transmembrane region" description="Helical" evidence="7">
    <location>
        <begin position="279"/>
        <end position="297"/>
    </location>
</feature>
<dbReference type="PROSITE" id="PS50850">
    <property type="entry name" value="MFS"/>
    <property type="match status" value="1"/>
</dbReference>
<dbReference type="GO" id="GO:0005886">
    <property type="term" value="C:plasma membrane"/>
    <property type="evidence" value="ECO:0007669"/>
    <property type="project" value="UniProtKB-SubCell"/>
</dbReference>
<keyword evidence="3" id="KW-0813">Transport</keyword>
<feature type="transmembrane region" description="Helical" evidence="7">
    <location>
        <begin position="303"/>
        <end position="320"/>
    </location>
</feature>
<accession>A0A162RHW6</accession>
<evidence type="ECO:0000256" key="4">
    <source>
        <dbReference type="ARBA" id="ARBA00022692"/>
    </source>
</evidence>
<dbReference type="InterPro" id="IPR020846">
    <property type="entry name" value="MFS_dom"/>
</dbReference>
<reference evidence="9 10" key="1">
    <citation type="submission" date="2016-04" db="EMBL/GenBank/DDBJ databases">
        <title>Genome sequence of Clostridium magnum DSM 2767.</title>
        <authorList>
            <person name="Poehlein A."/>
            <person name="Uhlig R."/>
            <person name="Fischer R."/>
            <person name="Bahl H."/>
            <person name="Daniel R."/>
        </authorList>
    </citation>
    <scope>NUCLEOTIDE SEQUENCE [LARGE SCALE GENOMIC DNA]</scope>
    <source>
        <strain evidence="9 10">DSM 2767</strain>
    </source>
</reference>
<dbReference type="InterPro" id="IPR005829">
    <property type="entry name" value="Sugar_transporter_CS"/>
</dbReference>
<dbReference type="Gene3D" id="1.20.1250.20">
    <property type="entry name" value="MFS general substrate transporter like domains"/>
    <property type="match status" value="2"/>
</dbReference>
<feature type="domain" description="Major facilitator superfamily (MFS) profile" evidence="8">
    <location>
        <begin position="5"/>
        <end position="392"/>
    </location>
</feature>
<dbReference type="STRING" id="1121326.CLMAG_49350"/>
<dbReference type="GO" id="GO:0022857">
    <property type="term" value="F:transmembrane transporter activity"/>
    <property type="evidence" value="ECO:0007669"/>
    <property type="project" value="InterPro"/>
</dbReference>
<dbReference type="OrthoDB" id="7066727at2"/>
<keyword evidence="10" id="KW-1185">Reference proteome</keyword>
<feature type="transmembrane region" description="Helical" evidence="7">
    <location>
        <begin position="99"/>
        <end position="122"/>
    </location>
</feature>